<feature type="region of interest" description="Disordered" evidence="3">
    <location>
        <begin position="415"/>
        <end position="460"/>
    </location>
</feature>
<feature type="region of interest" description="Disordered" evidence="3">
    <location>
        <begin position="1076"/>
        <end position="1149"/>
    </location>
</feature>
<dbReference type="GO" id="GO:0005509">
    <property type="term" value="F:calcium ion binding"/>
    <property type="evidence" value="ECO:0007669"/>
    <property type="project" value="InterPro"/>
</dbReference>
<dbReference type="AlphaFoldDB" id="A0A9W7LEL3"/>
<dbReference type="InterPro" id="IPR002048">
    <property type="entry name" value="EF_hand_dom"/>
</dbReference>
<keyword evidence="6" id="KW-1185">Reference proteome</keyword>
<evidence type="ECO:0000313" key="6">
    <source>
        <dbReference type="Proteomes" id="UP001165065"/>
    </source>
</evidence>
<dbReference type="PROSITE" id="PS50222">
    <property type="entry name" value="EF_HAND_2"/>
    <property type="match status" value="1"/>
</dbReference>
<proteinExistence type="predicted"/>
<organism evidence="5 6">
    <name type="scientific">Triparma columacea</name>
    <dbReference type="NCBI Taxonomy" id="722753"/>
    <lineage>
        <taxon>Eukaryota</taxon>
        <taxon>Sar</taxon>
        <taxon>Stramenopiles</taxon>
        <taxon>Ochrophyta</taxon>
        <taxon>Bolidophyceae</taxon>
        <taxon>Parmales</taxon>
        <taxon>Triparmaceae</taxon>
        <taxon>Triparma</taxon>
    </lineage>
</organism>
<reference evidence="6" key="1">
    <citation type="journal article" date="2023" name="Commun. Biol.">
        <title>Genome analysis of Parmales, the sister group of diatoms, reveals the evolutionary specialization of diatoms from phago-mixotrophs to photoautotrophs.</title>
        <authorList>
            <person name="Ban H."/>
            <person name="Sato S."/>
            <person name="Yoshikawa S."/>
            <person name="Yamada K."/>
            <person name="Nakamura Y."/>
            <person name="Ichinomiya M."/>
            <person name="Sato N."/>
            <person name="Blanc-Mathieu R."/>
            <person name="Endo H."/>
            <person name="Kuwata A."/>
            <person name="Ogata H."/>
        </authorList>
    </citation>
    <scope>NUCLEOTIDE SEQUENCE [LARGE SCALE GENOMIC DNA]</scope>
</reference>
<feature type="region of interest" description="Disordered" evidence="3">
    <location>
        <begin position="992"/>
        <end position="1024"/>
    </location>
</feature>
<sequence>MDKFKGSHKGAASVKSASVDIDSRSSIAEKNMASSSEGALAAMMKGKAKLKRLKTKAQKSIAKRPRKRPWDKPQPLRRRRASIFGPILSVDEKLCVDMSFQTRSRMYNFICPTHYTAEEDRQYKASKIISEDRHQGSADTGSIASSLVSFPKYNPDETQYHPEFLRNARQKKTILEKSGCFEFHVKRKSDLYNVLRDRYDPEHSESPLDPLYNFKALCKREALLFHPEVRATLDEIWIITDADNSNCVSFDEYERMHEAMSIAVYGPNYLKKPEKVRRTLCLQDWNLDRDGKDSLDYQRFTMCWFQLADQFTDNISAHDYITYLRSMFYKMVEVGEDGVPRWKRDKVIAGLETSKGKEFSLDLSADAVKARSKERKTVRLERRKSLEGDGSVGGGSEVSAKARAKLLEEEERKKKEALEAEKMRLQKDADEKASREERKSMTKADVESSEAAAMASGGDGGMVFDNIMNQYVDRSAFARHYRASGEMELRRRGSTLRAGHLGDDQYEDEEAGHKRMTAFNEEAMAAARTELAAMSDSDADAEKDAVSSVGSGSLRFETESQTKLREEEEKVAKRETFDMQEEEVIMREFLEKEKVVLKEREETEAVKRAEIAVREAEEREMREKEEREQKIYEALQERKRRVTQAKGRLMKAEEEEYERHMKRLERKLSKTRPKENSIHLKGRNSSTDALKAIHAQELLYKAALGAEASGVAGALRGHRQSMRDMKMFAEMQSKAELAPSMEDFKKSAKEELVSRIKVKRVKKPNSLGELKKKLNEDKVNPELKSEMGKSMLRRTISTNAQIMNMKAAAQRAQQERLMKKTMVHGSWEKGTSHLFWSGGDCSAVPARKSSSLTSGDEVSRWLGYGKDASSDREVPFYTGRPVIPIVWNKPPKPKPYVREAGEEKKDETEGGEAPSSTNTPTPSSPPATPERVRPSTTGGISAKRGGGSTRFAFTSPQPLLNELELTPFSRDPHPLDIRYDFDFKKTIMRERSVKSANKKRSMHMSRSARASWGRGAGGEGDEYFRDDDGSEVLFAPTVMSPGKLSSGRWSPAMKKKMAKIFGSPYRSPALAGTVKKLGIGGGVGAAGPGSGALQRQQQQRRPRTGYGKLESSKFKERGGEGLMAKGRGGTIGPDPSPGGASPGGAPPVKEVASIEIWTPQSSLVSSGGVGGQGGKEGSIKETVEEEASFASSHVRLIEDVADKADQRLREVQQ</sequence>
<dbReference type="InterPro" id="IPR018247">
    <property type="entry name" value="EF_Hand_1_Ca_BS"/>
</dbReference>
<feature type="region of interest" description="Disordered" evidence="3">
    <location>
        <begin position="535"/>
        <end position="569"/>
    </location>
</feature>
<evidence type="ECO:0000313" key="5">
    <source>
        <dbReference type="EMBL" id="GMI46976.1"/>
    </source>
</evidence>
<feature type="region of interest" description="Disordered" evidence="3">
    <location>
        <begin position="883"/>
        <end position="955"/>
    </location>
</feature>
<evidence type="ECO:0000256" key="1">
    <source>
        <dbReference type="ARBA" id="ARBA00022837"/>
    </source>
</evidence>
<protein>
    <recommendedName>
        <fullName evidence="4">EF-hand domain-containing protein</fullName>
    </recommendedName>
</protein>
<feature type="compositionally biased region" description="Low complexity" evidence="3">
    <location>
        <begin position="1004"/>
        <end position="1013"/>
    </location>
</feature>
<evidence type="ECO:0000256" key="2">
    <source>
        <dbReference type="SAM" id="Coils"/>
    </source>
</evidence>
<dbReference type="InterPro" id="IPR011992">
    <property type="entry name" value="EF-hand-dom_pair"/>
</dbReference>
<feature type="compositionally biased region" description="Basic and acidic residues" evidence="3">
    <location>
        <begin position="1110"/>
        <end position="1119"/>
    </location>
</feature>
<dbReference type="SUPFAM" id="SSF47473">
    <property type="entry name" value="EF-hand"/>
    <property type="match status" value="1"/>
</dbReference>
<feature type="compositionally biased region" description="Basic and acidic residues" evidence="3">
    <location>
        <begin position="415"/>
        <end position="446"/>
    </location>
</feature>
<evidence type="ECO:0000259" key="4">
    <source>
        <dbReference type="PROSITE" id="PS50222"/>
    </source>
</evidence>
<comment type="caution">
    <text evidence="5">The sequence shown here is derived from an EMBL/GenBank/DDBJ whole genome shotgun (WGS) entry which is preliminary data.</text>
</comment>
<feature type="compositionally biased region" description="Gly residues" evidence="3">
    <location>
        <begin position="1078"/>
        <end position="1090"/>
    </location>
</feature>
<feature type="domain" description="EF-hand" evidence="4">
    <location>
        <begin position="228"/>
        <end position="263"/>
    </location>
</feature>
<feature type="region of interest" description="Disordered" evidence="3">
    <location>
        <begin position="378"/>
        <end position="399"/>
    </location>
</feature>
<dbReference type="OrthoDB" id="199568at2759"/>
<gene>
    <name evidence="5" type="ORF">TrCOL_g1181</name>
</gene>
<dbReference type="EMBL" id="BRYA01000321">
    <property type="protein sequence ID" value="GMI46976.1"/>
    <property type="molecule type" value="Genomic_DNA"/>
</dbReference>
<accession>A0A9W7LEL3</accession>
<feature type="region of interest" description="Disordered" evidence="3">
    <location>
        <begin position="52"/>
        <end position="75"/>
    </location>
</feature>
<feature type="coiled-coil region" evidence="2">
    <location>
        <begin position="599"/>
        <end position="670"/>
    </location>
</feature>
<keyword evidence="2" id="KW-0175">Coiled coil</keyword>
<feature type="compositionally biased region" description="Polar residues" evidence="3">
    <location>
        <begin position="24"/>
        <end position="37"/>
    </location>
</feature>
<keyword evidence="1" id="KW-0106">Calcium</keyword>
<dbReference type="PROSITE" id="PS00018">
    <property type="entry name" value="EF_HAND_1"/>
    <property type="match status" value="1"/>
</dbReference>
<name>A0A9W7LEL3_9STRA</name>
<feature type="compositionally biased region" description="Basic and acidic residues" evidence="3">
    <location>
        <begin position="378"/>
        <end position="387"/>
    </location>
</feature>
<feature type="compositionally biased region" description="Low complexity" evidence="3">
    <location>
        <begin position="911"/>
        <end position="921"/>
    </location>
</feature>
<feature type="region of interest" description="Disordered" evidence="3">
    <location>
        <begin position="1"/>
        <end position="40"/>
    </location>
</feature>
<dbReference type="Proteomes" id="UP001165065">
    <property type="component" value="Unassembled WGS sequence"/>
</dbReference>
<feature type="compositionally biased region" description="Basic and acidic residues" evidence="3">
    <location>
        <begin position="556"/>
        <end position="569"/>
    </location>
</feature>
<evidence type="ECO:0000256" key="3">
    <source>
        <dbReference type="SAM" id="MobiDB-lite"/>
    </source>
</evidence>
<feature type="compositionally biased region" description="Basic and acidic residues" evidence="3">
    <location>
        <begin position="896"/>
        <end position="908"/>
    </location>
</feature>